<feature type="domain" description="Thiolase C-terminal" evidence="13">
    <location>
        <begin position="310"/>
        <end position="429"/>
    </location>
</feature>
<keyword evidence="8" id="KW-0809">Transit peptide</keyword>
<evidence type="ECO:0000256" key="7">
    <source>
        <dbReference type="ARBA" id="ARBA00022723"/>
    </source>
</evidence>
<keyword evidence="9" id="KW-0630">Potassium</keyword>
<name>A0A4Q4T0K8_9PEZI</name>
<dbReference type="InterPro" id="IPR020615">
    <property type="entry name" value="Thiolase_acyl_enz_int_AS"/>
</dbReference>
<comment type="subunit">
    <text evidence="4">Homotetramer.</text>
</comment>
<dbReference type="STRING" id="155417.A0A4Q4T0K8"/>
<dbReference type="Gene3D" id="3.40.47.10">
    <property type="match status" value="2"/>
</dbReference>
<dbReference type="InterPro" id="IPR016039">
    <property type="entry name" value="Thiolase-like"/>
</dbReference>
<dbReference type="GO" id="GO:0006635">
    <property type="term" value="P:fatty acid beta-oxidation"/>
    <property type="evidence" value="ECO:0007669"/>
    <property type="project" value="TreeGrafter"/>
</dbReference>
<feature type="domain" description="Thiolase N-terminal" evidence="12">
    <location>
        <begin position="42"/>
        <end position="298"/>
    </location>
</feature>
<dbReference type="OrthoDB" id="5404651at2759"/>
<evidence type="ECO:0000256" key="10">
    <source>
        <dbReference type="ARBA" id="ARBA00023128"/>
    </source>
</evidence>
<evidence type="ECO:0000313" key="14">
    <source>
        <dbReference type="EMBL" id="RYO89512.1"/>
    </source>
</evidence>
<dbReference type="AlphaFoldDB" id="A0A4Q4T0K8"/>
<evidence type="ECO:0000259" key="13">
    <source>
        <dbReference type="Pfam" id="PF02803"/>
    </source>
</evidence>
<dbReference type="PANTHER" id="PTHR18919">
    <property type="entry name" value="ACETYL-COA C-ACYLTRANSFERASE"/>
    <property type="match status" value="1"/>
</dbReference>
<comment type="subcellular location">
    <subcellularLocation>
        <location evidence="2">Mitochondrion</location>
    </subcellularLocation>
</comment>
<dbReference type="EC" id="2.3.1.9" evidence="5"/>
<dbReference type="Pfam" id="PF00108">
    <property type="entry name" value="Thiolase_N"/>
    <property type="match status" value="1"/>
</dbReference>
<dbReference type="CDD" id="cd00751">
    <property type="entry name" value="thiolase"/>
    <property type="match status" value="1"/>
</dbReference>
<dbReference type="GO" id="GO:0005739">
    <property type="term" value="C:mitochondrion"/>
    <property type="evidence" value="ECO:0007669"/>
    <property type="project" value="UniProtKB-SubCell"/>
</dbReference>
<dbReference type="PROSITE" id="PS00098">
    <property type="entry name" value="THIOLASE_1"/>
    <property type="match status" value="1"/>
</dbReference>
<dbReference type="GO" id="GO:0046872">
    <property type="term" value="F:metal ion binding"/>
    <property type="evidence" value="ECO:0007669"/>
    <property type="project" value="UniProtKB-KW"/>
</dbReference>
<reference evidence="14 15" key="1">
    <citation type="submission" date="2018-06" db="EMBL/GenBank/DDBJ databases">
        <title>Complete Genomes of Monosporascus.</title>
        <authorList>
            <person name="Robinson A.J."/>
            <person name="Natvig D.O."/>
        </authorList>
    </citation>
    <scope>NUCLEOTIDE SEQUENCE [LARGE SCALE GENOMIC DNA]</scope>
    <source>
        <strain evidence="14 15">CBS 110550</strain>
    </source>
</reference>
<comment type="similarity">
    <text evidence="3">Belongs to the thiolase-like superfamily. Thiolase family.</text>
</comment>
<evidence type="ECO:0000313" key="15">
    <source>
        <dbReference type="Proteomes" id="UP000293360"/>
    </source>
</evidence>
<dbReference type="InterPro" id="IPR020610">
    <property type="entry name" value="Thiolase_AS"/>
</dbReference>
<dbReference type="InterPro" id="IPR002155">
    <property type="entry name" value="Thiolase"/>
</dbReference>
<comment type="caution">
    <text evidence="14">The sequence shown here is derived from an EMBL/GenBank/DDBJ whole genome shotgun (WGS) entry which is preliminary data.</text>
</comment>
<dbReference type="FunFam" id="3.40.47.10:FF:000007">
    <property type="entry name" value="acetyl-CoA acetyltransferase, mitochondrial"/>
    <property type="match status" value="1"/>
</dbReference>
<comment type="cofactor">
    <cofactor evidence="1">
        <name>K(+)</name>
        <dbReference type="ChEBI" id="CHEBI:29103"/>
    </cofactor>
</comment>
<keyword evidence="10" id="KW-0496">Mitochondrion</keyword>
<evidence type="ECO:0000256" key="5">
    <source>
        <dbReference type="ARBA" id="ARBA00012705"/>
    </source>
</evidence>
<dbReference type="PROSITE" id="PS00099">
    <property type="entry name" value="THIOLASE_3"/>
    <property type="match status" value="1"/>
</dbReference>
<evidence type="ECO:0000256" key="6">
    <source>
        <dbReference type="ARBA" id="ARBA00022679"/>
    </source>
</evidence>
<organism evidence="14 15">
    <name type="scientific">Monosporascus ibericus</name>
    <dbReference type="NCBI Taxonomy" id="155417"/>
    <lineage>
        <taxon>Eukaryota</taxon>
        <taxon>Fungi</taxon>
        <taxon>Dikarya</taxon>
        <taxon>Ascomycota</taxon>
        <taxon>Pezizomycotina</taxon>
        <taxon>Sordariomycetes</taxon>
        <taxon>Xylariomycetidae</taxon>
        <taxon>Xylariales</taxon>
        <taxon>Xylariales incertae sedis</taxon>
        <taxon>Monosporascus</taxon>
    </lineage>
</organism>
<dbReference type="GO" id="GO:0003985">
    <property type="term" value="F:acetyl-CoA C-acetyltransferase activity"/>
    <property type="evidence" value="ECO:0007669"/>
    <property type="project" value="UniProtKB-EC"/>
</dbReference>
<dbReference type="Proteomes" id="UP000293360">
    <property type="component" value="Unassembled WGS sequence"/>
</dbReference>
<evidence type="ECO:0000256" key="1">
    <source>
        <dbReference type="ARBA" id="ARBA00001958"/>
    </source>
</evidence>
<keyword evidence="15" id="KW-1185">Reference proteome</keyword>
<dbReference type="PANTHER" id="PTHR18919:SF156">
    <property type="entry name" value="ACETYL-COA ACETYLTRANSFERASE, MITOCHONDRIAL"/>
    <property type="match status" value="1"/>
</dbReference>
<dbReference type="EMBL" id="QJNU01000690">
    <property type="protein sequence ID" value="RYO89512.1"/>
    <property type="molecule type" value="Genomic_DNA"/>
</dbReference>
<evidence type="ECO:0000256" key="11">
    <source>
        <dbReference type="ARBA" id="ARBA00023315"/>
    </source>
</evidence>
<evidence type="ECO:0000256" key="2">
    <source>
        <dbReference type="ARBA" id="ARBA00004173"/>
    </source>
</evidence>
<dbReference type="SUPFAM" id="SSF53901">
    <property type="entry name" value="Thiolase-like"/>
    <property type="match status" value="2"/>
</dbReference>
<gene>
    <name evidence="14" type="ORF">DL764_008565</name>
</gene>
<dbReference type="InterPro" id="IPR020616">
    <property type="entry name" value="Thiolase_N"/>
</dbReference>
<dbReference type="NCBIfam" id="TIGR01930">
    <property type="entry name" value="AcCoA-C-Actrans"/>
    <property type="match status" value="1"/>
</dbReference>
<evidence type="ECO:0000256" key="4">
    <source>
        <dbReference type="ARBA" id="ARBA00011881"/>
    </source>
</evidence>
<proteinExistence type="inferred from homology"/>
<dbReference type="Pfam" id="PF02803">
    <property type="entry name" value="Thiolase_C"/>
    <property type="match status" value="1"/>
</dbReference>
<evidence type="ECO:0000256" key="9">
    <source>
        <dbReference type="ARBA" id="ARBA00022958"/>
    </source>
</evidence>
<sequence length="1009" mass="109537">MVLQLARAAAAAGGSLSARSRAIAARHLSAQAARQQEIRDAYILSAARTPTAKFNGSFFTVPAPKLGAVAIKSAIERSKVPVEKITDVYMGNVLQGSIGQAPARQATIFAGLPTTVEAITINKVCASGLKSVAFAAQNIQLGLSEAQVAGGMENMSQVPYYVPRASNLPPFGHVKMEDGLIKDGLTDVYDQFHMGICAETTAKKYEISREAQDEYAIRSYERAQEAWKTKAFSDEIAPVTVKGKKGDTVIDTDEGYLDVKLEKVPTLKPAFVRDGTGTVTAANSSTLNDGASALVLGSKALAQEFGAGSRVLARICSSADAAVDPVDFPVAPAKAVPIALERAGITKDQVAVWEFNEAFAAVIKANEKILGLGNARVNPLGGAISLGHALGSSGSRILVTLLHQLKPGEYGVAAICNGGGAATAMVVQRIENAGNSRNYPDGREPTQDVLIWTLGELVNTMALTIKFLTSIRGFLKTRNGEGLRHWLKVEPPVPQEYHNLASELKTGYRNNDAVVQLIDQCLPDEDDLPEDQGTAWGGFRAFMKDYFAYWRDVHFDDLLGAHQLLVSLTTYATPNLSFIQFPANGSIRACQTALNHPTYGTIMYQTSISLCASLSKLSMTLNKRPDLTRKLKAVDAGEEEQKSIVEHTTEIIQKIFTACLSDRSSSRNAKPEGKKVGVYIFANVTLKLLFACRKTQVATQVFTKITQNSPPLSFYPAAQRVTYLYYLGRFHFINNHFSRAARCLQEAYAQTPPSFQKHRSLILTYLIPCNMLLGRLPSQALLERPEAQSLTPVFMPFAHAIRTGNFLVLQQAVEAHESWLFRRGLLYTLNFRLRPLLWRSFSRRIFLLTYVAPTEADSRKAATLELSHLFVAASYVQKRLEGYLPAQPPHKGKQANINPMLLKAVRNRVGTTLENSTLSPPPGGPKMLSPAEGLVCGNMPITAEHVESVVASLIAQGLVHGFIAHSQGRFAIMGAKTKGAVAAGWPNVAEVTVSEEESIPGLVQDRDVA</sequence>
<evidence type="ECO:0000259" key="12">
    <source>
        <dbReference type="Pfam" id="PF00108"/>
    </source>
</evidence>
<protein>
    <recommendedName>
        <fullName evidence="5">acetyl-CoA C-acetyltransferase</fullName>
        <ecNumber evidence="5">2.3.1.9</ecNumber>
    </recommendedName>
</protein>
<evidence type="ECO:0000256" key="8">
    <source>
        <dbReference type="ARBA" id="ARBA00022946"/>
    </source>
</evidence>
<keyword evidence="7" id="KW-0479">Metal-binding</keyword>
<dbReference type="SMART" id="SM00753">
    <property type="entry name" value="PAM"/>
    <property type="match status" value="1"/>
</dbReference>
<keyword evidence="6" id="KW-0808">Transferase</keyword>
<dbReference type="InterPro" id="IPR020617">
    <property type="entry name" value="Thiolase_C"/>
</dbReference>
<keyword evidence="11" id="KW-0012">Acyltransferase</keyword>
<accession>A0A4Q4T0K8</accession>
<evidence type="ECO:0000256" key="3">
    <source>
        <dbReference type="ARBA" id="ARBA00010982"/>
    </source>
</evidence>